<dbReference type="AlphaFoldDB" id="A0A821DKE1"/>
<evidence type="ECO:0000313" key="1">
    <source>
        <dbReference type="EMBL" id="CAF4621921.1"/>
    </source>
</evidence>
<comment type="caution">
    <text evidence="1">The sequence shown here is derived from an EMBL/GenBank/DDBJ whole genome shotgun (WGS) entry which is preliminary data.</text>
</comment>
<protein>
    <submittedName>
        <fullName evidence="1">Uncharacterized protein</fullName>
    </submittedName>
</protein>
<dbReference type="InterPro" id="IPR011009">
    <property type="entry name" value="Kinase-like_dom_sf"/>
</dbReference>
<reference evidence="1" key="1">
    <citation type="submission" date="2021-02" db="EMBL/GenBank/DDBJ databases">
        <authorList>
            <person name="Nowell W R."/>
        </authorList>
    </citation>
    <scope>NUCLEOTIDE SEQUENCE</scope>
</reference>
<name>A0A821DKE1_9BILA</name>
<organism evidence="1 2">
    <name type="scientific">Rotaria magnacalcarata</name>
    <dbReference type="NCBI Taxonomy" id="392030"/>
    <lineage>
        <taxon>Eukaryota</taxon>
        <taxon>Metazoa</taxon>
        <taxon>Spiralia</taxon>
        <taxon>Gnathifera</taxon>
        <taxon>Rotifera</taxon>
        <taxon>Eurotatoria</taxon>
        <taxon>Bdelloidea</taxon>
        <taxon>Philodinida</taxon>
        <taxon>Philodinidae</taxon>
        <taxon>Rotaria</taxon>
    </lineage>
</organism>
<sequence>ALEWCQQFLGGIWSTISIDEMILERVPGGLSNYLYSCSLPNHIETQNSEPRKVLLRYFSEVLEFVIEFYLLILKDLW</sequence>
<dbReference type="Gene3D" id="3.30.200.20">
    <property type="entry name" value="Phosphorylase Kinase, domain 1"/>
    <property type="match status" value="1"/>
</dbReference>
<keyword evidence="2" id="KW-1185">Reference proteome</keyword>
<dbReference type="EMBL" id="CAJOBG010078280">
    <property type="protein sequence ID" value="CAF4621921.1"/>
    <property type="molecule type" value="Genomic_DNA"/>
</dbReference>
<evidence type="ECO:0000313" key="2">
    <source>
        <dbReference type="Proteomes" id="UP000663866"/>
    </source>
</evidence>
<dbReference type="SUPFAM" id="SSF56112">
    <property type="entry name" value="Protein kinase-like (PK-like)"/>
    <property type="match status" value="1"/>
</dbReference>
<gene>
    <name evidence="1" type="ORF">OVN521_LOCUS45944</name>
</gene>
<accession>A0A821DKE1</accession>
<dbReference type="Proteomes" id="UP000663866">
    <property type="component" value="Unassembled WGS sequence"/>
</dbReference>
<proteinExistence type="predicted"/>
<feature type="non-terminal residue" evidence="1">
    <location>
        <position position="1"/>
    </location>
</feature>